<organism evidence="2">
    <name type="scientific">Spodoptera frugiperda</name>
    <name type="common">Fall armyworm</name>
    <dbReference type="NCBI Taxonomy" id="7108"/>
    <lineage>
        <taxon>Eukaryota</taxon>
        <taxon>Metazoa</taxon>
        <taxon>Ecdysozoa</taxon>
        <taxon>Arthropoda</taxon>
        <taxon>Hexapoda</taxon>
        <taxon>Insecta</taxon>
        <taxon>Pterygota</taxon>
        <taxon>Neoptera</taxon>
        <taxon>Endopterygota</taxon>
        <taxon>Lepidoptera</taxon>
        <taxon>Glossata</taxon>
        <taxon>Ditrysia</taxon>
        <taxon>Noctuoidea</taxon>
        <taxon>Noctuidae</taxon>
        <taxon>Amphipyrinae</taxon>
        <taxon>Spodoptera</taxon>
    </lineage>
</organism>
<feature type="compositionally biased region" description="Basic and acidic residues" evidence="1">
    <location>
        <begin position="73"/>
        <end position="84"/>
    </location>
</feature>
<protein>
    <submittedName>
        <fullName evidence="2">SFRICE_000896</fullName>
    </submittedName>
</protein>
<proteinExistence type="predicted"/>
<dbReference type="AlphaFoldDB" id="A0A2H1VA25"/>
<gene>
    <name evidence="2" type="ORF">SFRICE_000896</name>
</gene>
<name>A0A2H1VA25_SPOFR</name>
<accession>A0A2H1VA25</accession>
<feature type="region of interest" description="Disordered" evidence="1">
    <location>
        <begin position="48"/>
        <end position="95"/>
    </location>
</feature>
<evidence type="ECO:0000256" key="1">
    <source>
        <dbReference type="SAM" id="MobiDB-lite"/>
    </source>
</evidence>
<dbReference type="EMBL" id="ODYU01001443">
    <property type="protein sequence ID" value="SOQ37651.1"/>
    <property type="molecule type" value="Genomic_DNA"/>
</dbReference>
<reference evidence="2" key="1">
    <citation type="submission" date="2016-07" db="EMBL/GenBank/DDBJ databases">
        <authorList>
            <person name="Bretaudeau A."/>
        </authorList>
    </citation>
    <scope>NUCLEOTIDE SEQUENCE</scope>
    <source>
        <strain evidence="2">Rice</strain>
        <tissue evidence="2">Whole body</tissue>
    </source>
</reference>
<sequence length="95" mass="10405">MEAFLSLGQMARVRFVFEGENHPMTSSALGEARGSVRLLLTKNHPVPSPAFRAEAPGDYKCNSLDPVPKTNPKSKDPNTKRVNDIKAQSKHSIST</sequence>
<evidence type="ECO:0000313" key="2">
    <source>
        <dbReference type="EMBL" id="SOQ37651.1"/>
    </source>
</evidence>